<evidence type="ECO:0000313" key="2">
    <source>
        <dbReference type="EMBL" id="RKG74972.1"/>
    </source>
</evidence>
<name>A0A3A8HUU9_9BACT</name>
<comment type="caution">
    <text evidence="2">The sequence shown here is derived from an EMBL/GenBank/DDBJ whole genome shotgun (WGS) entry which is preliminary data.</text>
</comment>
<protein>
    <submittedName>
        <fullName evidence="2">DUF3396 domain-containing protein</fullName>
    </submittedName>
</protein>
<feature type="region of interest" description="Disordered" evidence="1">
    <location>
        <begin position="53"/>
        <end position="73"/>
    </location>
</feature>
<dbReference type="Pfam" id="PF11876">
    <property type="entry name" value="TsiV"/>
    <property type="match status" value="1"/>
</dbReference>
<keyword evidence="3" id="KW-1185">Reference proteome</keyword>
<proteinExistence type="predicted"/>
<dbReference type="AlphaFoldDB" id="A0A3A8HUU9"/>
<dbReference type="Proteomes" id="UP000268094">
    <property type="component" value="Unassembled WGS sequence"/>
</dbReference>
<accession>A0A3A8HUU9</accession>
<organism evidence="2 3">
    <name type="scientific">Corallococcus terminator</name>
    <dbReference type="NCBI Taxonomy" id="2316733"/>
    <lineage>
        <taxon>Bacteria</taxon>
        <taxon>Pseudomonadati</taxon>
        <taxon>Myxococcota</taxon>
        <taxon>Myxococcia</taxon>
        <taxon>Myxococcales</taxon>
        <taxon>Cystobacterineae</taxon>
        <taxon>Myxococcaceae</taxon>
        <taxon>Corallococcus</taxon>
    </lineage>
</organism>
<evidence type="ECO:0000256" key="1">
    <source>
        <dbReference type="SAM" id="MobiDB-lite"/>
    </source>
</evidence>
<gene>
    <name evidence="2" type="ORF">D7V88_34230</name>
</gene>
<dbReference type="EMBL" id="RAVZ01000351">
    <property type="protein sequence ID" value="RKG74972.1"/>
    <property type="molecule type" value="Genomic_DNA"/>
</dbReference>
<evidence type="ECO:0000313" key="3">
    <source>
        <dbReference type="Proteomes" id="UP000268094"/>
    </source>
</evidence>
<sequence length="381" mass="41352">MGPGDTGRSHRCDGKTRCRCLTPGSLPGARGLAGWAGGWTRDVEAGCRDRGVLHESTRTGPGTGLAGRSTVGSAPMSSSIPRIRLYLGEEASPAVRDGLELCFYMPHPHEALKSGVRRALGVYLHAVGENALGSYLDRDGEWQPLDARGWELTRRDLHDGVEARIHLTEEARGDERFDFHYLGKALGHPEAFRGPDDVSALAVSLPTEFLETQGPGRVRSLALDMAWALPFSSGHAGLSFLGEPLASSVRDEVERLALRHPAIDVPYLDGRARTLGTRVLGPSWMTFLGPPVLTELGGAEALRARLRSPGTLVQDLGSDRAIVTLGPAPQAGDTEQGQTLPAYRELARVLEPWLFQTPPGPSAEQSPFIHDRRSWQRRFLD</sequence>
<reference evidence="3" key="1">
    <citation type="submission" date="2018-09" db="EMBL/GenBank/DDBJ databases">
        <authorList>
            <person name="Livingstone P.G."/>
            <person name="Whitworth D.E."/>
        </authorList>
    </citation>
    <scope>NUCLEOTIDE SEQUENCE [LARGE SCALE GENOMIC DNA]</scope>
    <source>
        <strain evidence="3">CA054A</strain>
    </source>
</reference>
<dbReference type="InterPro" id="IPR021815">
    <property type="entry name" value="TsiV"/>
</dbReference>